<dbReference type="GO" id="GO:0003677">
    <property type="term" value="F:DNA binding"/>
    <property type="evidence" value="ECO:0007669"/>
    <property type="project" value="InterPro"/>
</dbReference>
<dbReference type="CDD" id="cd00093">
    <property type="entry name" value="HTH_XRE"/>
    <property type="match status" value="1"/>
</dbReference>
<evidence type="ECO:0000313" key="3">
    <source>
        <dbReference type="Proteomes" id="UP000742098"/>
    </source>
</evidence>
<dbReference type="Gene3D" id="1.10.260.40">
    <property type="entry name" value="lambda repressor-like DNA-binding domains"/>
    <property type="match status" value="1"/>
</dbReference>
<dbReference type="AlphaFoldDB" id="A0A921H5M7"/>
<dbReference type="InterPro" id="IPR001387">
    <property type="entry name" value="Cro/C1-type_HTH"/>
</dbReference>
<sequence length="76" mass="8742">MNTAIDRYVISKVKKLRDEKDMSQREFADAINLSHGYVGDIEAGRKSAKYSLFHINEIAKVFGCKLWDLIPQEPLE</sequence>
<dbReference type="Pfam" id="PF01381">
    <property type="entry name" value="HTH_3"/>
    <property type="match status" value="1"/>
</dbReference>
<dbReference type="SMART" id="SM00530">
    <property type="entry name" value="HTH_XRE"/>
    <property type="match status" value="1"/>
</dbReference>
<dbReference type="EMBL" id="DYVS01000193">
    <property type="protein sequence ID" value="HJF71263.1"/>
    <property type="molecule type" value="Genomic_DNA"/>
</dbReference>
<dbReference type="SUPFAM" id="SSF47413">
    <property type="entry name" value="lambda repressor-like DNA-binding domains"/>
    <property type="match status" value="1"/>
</dbReference>
<comment type="caution">
    <text evidence="2">The sequence shown here is derived from an EMBL/GenBank/DDBJ whole genome shotgun (WGS) entry which is preliminary data.</text>
</comment>
<dbReference type="PROSITE" id="PS50943">
    <property type="entry name" value="HTH_CROC1"/>
    <property type="match status" value="1"/>
</dbReference>
<gene>
    <name evidence="2" type="ORF">K8V05_10955</name>
</gene>
<reference evidence="2" key="2">
    <citation type="submission" date="2021-09" db="EMBL/GenBank/DDBJ databases">
        <authorList>
            <person name="Gilroy R."/>
        </authorList>
    </citation>
    <scope>NUCLEOTIDE SEQUENCE</scope>
    <source>
        <strain evidence="2">6966</strain>
    </source>
</reference>
<name>A0A921H5M7_9BACT</name>
<feature type="domain" description="HTH cro/C1-type" evidence="1">
    <location>
        <begin position="13"/>
        <end position="69"/>
    </location>
</feature>
<evidence type="ECO:0000313" key="2">
    <source>
        <dbReference type="EMBL" id="HJF71263.1"/>
    </source>
</evidence>
<dbReference type="Proteomes" id="UP000742098">
    <property type="component" value="Unassembled WGS sequence"/>
</dbReference>
<evidence type="ECO:0000259" key="1">
    <source>
        <dbReference type="PROSITE" id="PS50943"/>
    </source>
</evidence>
<proteinExistence type="predicted"/>
<reference evidence="2" key="1">
    <citation type="journal article" date="2021" name="PeerJ">
        <title>Extensive microbial diversity within the chicken gut microbiome revealed by metagenomics and culture.</title>
        <authorList>
            <person name="Gilroy R."/>
            <person name="Ravi A."/>
            <person name="Getino M."/>
            <person name="Pursley I."/>
            <person name="Horton D.L."/>
            <person name="Alikhan N.F."/>
            <person name="Baker D."/>
            <person name="Gharbi K."/>
            <person name="Hall N."/>
            <person name="Watson M."/>
            <person name="Adriaenssens E.M."/>
            <person name="Foster-Nyarko E."/>
            <person name="Jarju S."/>
            <person name="Secka A."/>
            <person name="Antonio M."/>
            <person name="Oren A."/>
            <person name="Chaudhuri R.R."/>
            <person name="La Ragione R."/>
            <person name="Hildebrand F."/>
            <person name="Pallen M.J."/>
        </authorList>
    </citation>
    <scope>NUCLEOTIDE SEQUENCE</scope>
    <source>
        <strain evidence="2">6966</strain>
    </source>
</reference>
<dbReference type="InterPro" id="IPR010982">
    <property type="entry name" value="Lambda_DNA-bd_dom_sf"/>
</dbReference>
<accession>A0A921H5M7</accession>
<organism evidence="2 3">
    <name type="scientific">Butyricimonas virosa</name>
    <dbReference type="NCBI Taxonomy" id="544645"/>
    <lineage>
        <taxon>Bacteria</taxon>
        <taxon>Pseudomonadati</taxon>
        <taxon>Bacteroidota</taxon>
        <taxon>Bacteroidia</taxon>
        <taxon>Bacteroidales</taxon>
        <taxon>Odoribacteraceae</taxon>
        <taxon>Butyricimonas</taxon>
    </lineage>
</organism>
<protein>
    <submittedName>
        <fullName evidence="2">Helix-turn-helix transcriptional regulator</fullName>
    </submittedName>
</protein>